<feature type="compositionally biased region" description="Basic and acidic residues" evidence="1">
    <location>
        <begin position="515"/>
        <end position="527"/>
    </location>
</feature>
<protein>
    <submittedName>
        <fullName evidence="2">Uncharacterized protein</fullName>
    </submittedName>
</protein>
<evidence type="ECO:0000313" key="2">
    <source>
        <dbReference type="EMBL" id="CAB0013208.1"/>
    </source>
</evidence>
<feature type="region of interest" description="Disordered" evidence="1">
    <location>
        <begin position="153"/>
        <end position="173"/>
    </location>
</feature>
<accession>A0A6H5H9D0</accession>
<evidence type="ECO:0000313" key="3">
    <source>
        <dbReference type="Proteomes" id="UP000479000"/>
    </source>
</evidence>
<keyword evidence="3" id="KW-1185">Reference proteome</keyword>
<evidence type="ECO:0000256" key="1">
    <source>
        <dbReference type="SAM" id="MobiDB-lite"/>
    </source>
</evidence>
<feature type="compositionally biased region" description="Polar residues" evidence="1">
    <location>
        <begin position="498"/>
        <end position="507"/>
    </location>
</feature>
<organism evidence="2 3">
    <name type="scientific">Nesidiocoris tenuis</name>
    <dbReference type="NCBI Taxonomy" id="355587"/>
    <lineage>
        <taxon>Eukaryota</taxon>
        <taxon>Metazoa</taxon>
        <taxon>Ecdysozoa</taxon>
        <taxon>Arthropoda</taxon>
        <taxon>Hexapoda</taxon>
        <taxon>Insecta</taxon>
        <taxon>Pterygota</taxon>
        <taxon>Neoptera</taxon>
        <taxon>Paraneoptera</taxon>
        <taxon>Hemiptera</taxon>
        <taxon>Heteroptera</taxon>
        <taxon>Panheteroptera</taxon>
        <taxon>Cimicomorpha</taxon>
        <taxon>Miridae</taxon>
        <taxon>Dicyphina</taxon>
        <taxon>Nesidiocoris</taxon>
    </lineage>
</organism>
<sequence length="527" mass="60026">MEGLVPPCNTAVPIAHTDVTQLRYHCGHMSRVPYNSSPAIISVTVAELVRKRKKLKTQQLKNMRTKRGSRGPLSRCRSIRKGSQTPGANAPRKVFIASDIRFIKLRDRLFRVTNSTKQFHNGYCSSSYRRARGSRDVEGGVWSIRARRSGVECTDRQHRHSDPTGNDRPLCKDGNTASFSRPLRLQLGLRLRTNTIISCFESESSVQLALKMILSYIIRKSWTKNYYRDQGQKDVWYFRQNSPPTRPIIEKPKQISHLHHRLFYVFISGKLIGYVKVFKLDRCDDTAFFERFNLLESAAEETTRSPQTFVSAIRKQLVLDIFLPTEPESKDNNQYRHCVGNEPYFQRFGIVYRFRGGGLGCAPNFTACAILFDCFHQWKTPLLQTRGSPPSSGEWSPVDVARPCKRYCVPISYRLMHWIGDRRKDGAKRSTEETGVGADGFIAEDPRQSINLVVEDDAEVRELAEVRISDDAKQSGPLKPPTTEYGAFRRPGMIGRTPQYNRLQGPSQGMGLKADPYDRPEGRLASL</sequence>
<dbReference type="AlphaFoldDB" id="A0A6H5H9D0"/>
<name>A0A6H5H9D0_9HEMI</name>
<feature type="region of interest" description="Disordered" evidence="1">
    <location>
        <begin position="61"/>
        <end position="90"/>
    </location>
</feature>
<dbReference type="Proteomes" id="UP000479000">
    <property type="component" value="Unassembled WGS sequence"/>
</dbReference>
<dbReference type="EMBL" id="CADCXU010026249">
    <property type="protein sequence ID" value="CAB0013208.1"/>
    <property type="molecule type" value="Genomic_DNA"/>
</dbReference>
<gene>
    <name evidence="2" type="ORF">NTEN_LOCUS17819</name>
</gene>
<reference evidence="2 3" key="1">
    <citation type="submission" date="2020-02" db="EMBL/GenBank/DDBJ databases">
        <authorList>
            <person name="Ferguson B K."/>
        </authorList>
    </citation>
    <scope>NUCLEOTIDE SEQUENCE [LARGE SCALE GENOMIC DNA]</scope>
</reference>
<feature type="region of interest" description="Disordered" evidence="1">
    <location>
        <begin position="469"/>
        <end position="527"/>
    </location>
</feature>
<feature type="compositionally biased region" description="Basic and acidic residues" evidence="1">
    <location>
        <begin position="153"/>
        <end position="162"/>
    </location>
</feature>
<proteinExistence type="predicted"/>